<organism evidence="1 2">
    <name type="scientific">Cohnella rhizosphaerae</name>
    <dbReference type="NCBI Taxonomy" id="1457232"/>
    <lineage>
        <taxon>Bacteria</taxon>
        <taxon>Bacillati</taxon>
        <taxon>Bacillota</taxon>
        <taxon>Bacilli</taxon>
        <taxon>Bacillales</taxon>
        <taxon>Paenibacillaceae</taxon>
        <taxon>Cohnella</taxon>
    </lineage>
</organism>
<reference evidence="1" key="1">
    <citation type="submission" date="2022-10" db="EMBL/GenBank/DDBJ databases">
        <title>Comparative genomic analysis of Cohnella hashimotonis sp. nov., isolated from the International Space Station.</title>
        <authorList>
            <person name="Simpson A."/>
            <person name="Venkateswaran K."/>
        </authorList>
    </citation>
    <scope>NUCLEOTIDE SEQUENCE</scope>
    <source>
        <strain evidence="1">DSM 28161</strain>
    </source>
</reference>
<dbReference type="EMBL" id="JAPDIA010000008">
    <property type="protein sequence ID" value="MDG0812291.1"/>
    <property type="molecule type" value="Genomic_DNA"/>
</dbReference>
<proteinExistence type="predicted"/>
<evidence type="ECO:0000313" key="1">
    <source>
        <dbReference type="EMBL" id="MDG0812291.1"/>
    </source>
</evidence>
<name>A0A9X4QUI1_9BACL</name>
<protein>
    <submittedName>
        <fullName evidence="1">Uncharacterized protein</fullName>
    </submittedName>
</protein>
<sequence length="44" mass="4986">MPWPAKKVTEELFALGTAAEIKERLERFHAGAAVQDERLHPGKR</sequence>
<keyword evidence="2" id="KW-1185">Reference proteome</keyword>
<comment type="caution">
    <text evidence="1">The sequence shown here is derived from an EMBL/GenBank/DDBJ whole genome shotgun (WGS) entry which is preliminary data.</text>
</comment>
<accession>A0A9X4QUI1</accession>
<dbReference type="Proteomes" id="UP001153404">
    <property type="component" value="Unassembled WGS sequence"/>
</dbReference>
<gene>
    <name evidence="1" type="ORF">OMP40_25260</name>
</gene>
<evidence type="ECO:0000313" key="2">
    <source>
        <dbReference type="Proteomes" id="UP001153404"/>
    </source>
</evidence>
<dbReference type="AlphaFoldDB" id="A0A9X4QUI1"/>